<dbReference type="Proteomes" id="UP001139486">
    <property type="component" value="Unassembled WGS sequence"/>
</dbReference>
<keyword evidence="1" id="KW-0238">DNA-binding</keyword>
<dbReference type="SUPFAM" id="SSF89447">
    <property type="entry name" value="AbrB/MazE/MraZ-like"/>
    <property type="match status" value="1"/>
</dbReference>
<evidence type="ECO:0000313" key="1">
    <source>
        <dbReference type="EMBL" id="MCP3735676.1"/>
    </source>
</evidence>
<organism evidence="1 2">
    <name type="scientific">Sphingomonas liriopis</name>
    <dbReference type="NCBI Taxonomy" id="2949094"/>
    <lineage>
        <taxon>Bacteria</taxon>
        <taxon>Pseudomonadati</taxon>
        <taxon>Pseudomonadota</taxon>
        <taxon>Alphaproteobacteria</taxon>
        <taxon>Sphingomonadales</taxon>
        <taxon>Sphingomonadaceae</taxon>
        <taxon>Sphingomonas</taxon>
    </lineage>
</organism>
<comment type="caution">
    <text evidence="1">The sequence shown here is derived from an EMBL/GenBank/DDBJ whole genome shotgun (WGS) entry which is preliminary data.</text>
</comment>
<dbReference type="InterPro" id="IPR037914">
    <property type="entry name" value="SpoVT-AbrB_sf"/>
</dbReference>
<accession>A0A9X2HQM3</accession>
<dbReference type="NCBIfam" id="TIGR02609">
    <property type="entry name" value="doc_partner"/>
    <property type="match status" value="1"/>
</dbReference>
<dbReference type="EMBL" id="JAMLDY010000014">
    <property type="protein sequence ID" value="MCP3735676.1"/>
    <property type="molecule type" value="Genomic_DNA"/>
</dbReference>
<proteinExistence type="predicted"/>
<name>A0A9X2HQM3_9SPHN</name>
<dbReference type="GO" id="GO:0003677">
    <property type="term" value="F:DNA binding"/>
    <property type="evidence" value="ECO:0007669"/>
    <property type="project" value="UniProtKB-KW"/>
</dbReference>
<sequence length="83" mass="9180">MNKPVDIKAAQELRIIKIGNSQGVILSKEVLAQLRVGLGDMLYLTEHPWGVGLRPHDPDFAEAMSAAEDIMREDRDILAVLAK</sequence>
<dbReference type="InterPro" id="IPR013432">
    <property type="entry name" value="Doc_partner"/>
</dbReference>
<evidence type="ECO:0000313" key="2">
    <source>
        <dbReference type="Proteomes" id="UP001139486"/>
    </source>
</evidence>
<dbReference type="Gene3D" id="2.10.260.10">
    <property type="match status" value="1"/>
</dbReference>
<dbReference type="RefSeq" id="WP_254289675.1">
    <property type="nucleotide sequence ID" value="NZ_JAMLDY010000014.1"/>
</dbReference>
<dbReference type="AlphaFoldDB" id="A0A9X2HQM3"/>
<protein>
    <submittedName>
        <fullName evidence="1">AbrB/MazE/SpoVT family DNA-binding domain-containing protein</fullName>
    </submittedName>
</protein>
<gene>
    <name evidence="1" type="ORF">M9979_12410</name>
</gene>
<reference evidence="1" key="1">
    <citation type="submission" date="2022-05" db="EMBL/GenBank/DDBJ databases">
        <title>Sphingomonas sp. strain RP10 Genome sequencing and assembly.</title>
        <authorList>
            <person name="Kim I."/>
        </authorList>
    </citation>
    <scope>NUCLEOTIDE SEQUENCE</scope>
    <source>
        <strain evidence="1">RP10</strain>
    </source>
</reference>
<keyword evidence="2" id="KW-1185">Reference proteome</keyword>